<evidence type="ECO:0000313" key="4">
    <source>
        <dbReference type="Proteomes" id="UP000275267"/>
    </source>
</evidence>
<dbReference type="Pfam" id="PF07762">
    <property type="entry name" value="DUF1618"/>
    <property type="match status" value="1"/>
</dbReference>
<dbReference type="EMBL" id="PQIB02000004">
    <property type="protein sequence ID" value="RLN23137.1"/>
    <property type="molecule type" value="Genomic_DNA"/>
</dbReference>
<feature type="compositionally biased region" description="Basic and acidic residues" evidence="1">
    <location>
        <begin position="10"/>
        <end position="24"/>
    </location>
</feature>
<evidence type="ECO:0000256" key="1">
    <source>
        <dbReference type="SAM" id="MobiDB-lite"/>
    </source>
</evidence>
<organism evidence="3 4">
    <name type="scientific">Panicum miliaceum</name>
    <name type="common">Proso millet</name>
    <name type="synonym">Broomcorn millet</name>
    <dbReference type="NCBI Taxonomy" id="4540"/>
    <lineage>
        <taxon>Eukaryota</taxon>
        <taxon>Viridiplantae</taxon>
        <taxon>Streptophyta</taxon>
        <taxon>Embryophyta</taxon>
        <taxon>Tracheophyta</taxon>
        <taxon>Spermatophyta</taxon>
        <taxon>Magnoliopsida</taxon>
        <taxon>Liliopsida</taxon>
        <taxon>Poales</taxon>
        <taxon>Poaceae</taxon>
        <taxon>PACMAD clade</taxon>
        <taxon>Panicoideae</taxon>
        <taxon>Panicodae</taxon>
        <taxon>Paniceae</taxon>
        <taxon>Panicinae</taxon>
        <taxon>Panicum</taxon>
        <taxon>Panicum sect. Panicum</taxon>
    </lineage>
</organism>
<evidence type="ECO:0000313" key="3">
    <source>
        <dbReference type="EMBL" id="RLN23137.1"/>
    </source>
</evidence>
<gene>
    <name evidence="3" type="ORF">C2845_PM07G01120</name>
</gene>
<dbReference type="Proteomes" id="UP000275267">
    <property type="component" value="Unassembled WGS sequence"/>
</dbReference>
<sequence>MSSDVAESSRAGEEAAEREASERQRPWVVLSTIPVVGGARDERAEKILPDTDLLLDLHDPPRPSFLLVPKRTAAGTSWPPRPVPNIAATDSSARLLFNATQDEGACDVDYFLCDARTRTAARLPAVPSDLGVQLHPRRRSVGLIPNPHRLGHYMIAQLLPASATHHERLLYYSTATQEWGTKYLASSPHHQSWGAHGVLYHDGLLWWVDAAYGILFCDPFVKEPNLRLVPLHDGCEMKAVRSRTLLDKRRFVRPSEGELRYVEVRGLSYDPAAVDDPQDYPTVWMWTLVDPEVPPHWRFEEKASFTDIWAHDTYTAAGLTPGKVPSLAFMDPNNHGVVFFFEGASLFGLDVRARRVVACERECYINLSHQADMKFHYSRFVDAWELPPTLLLGGDPSSDEKLED</sequence>
<dbReference type="PANTHER" id="PTHR33086">
    <property type="entry name" value="OS05G0468200 PROTEIN-RELATED"/>
    <property type="match status" value="1"/>
</dbReference>
<dbReference type="AlphaFoldDB" id="A0A3L6SNL5"/>
<accession>A0A3L6SNL5</accession>
<keyword evidence="4" id="KW-1185">Reference proteome</keyword>
<dbReference type="OrthoDB" id="667586at2759"/>
<dbReference type="InterPro" id="IPR011676">
    <property type="entry name" value="DUF1618"/>
</dbReference>
<reference evidence="4" key="1">
    <citation type="journal article" date="2019" name="Nat. Commun.">
        <title>The genome of broomcorn millet.</title>
        <authorList>
            <person name="Zou C."/>
            <person name="Miki D."/>
            <person name="Li D."/>
            <person name="Tang Q."/>
            <person name="Xiao L."/>
            <person name="Rajput S."/>
            <person name="Deng P."/>
            <person name="Jia W."/>
            <person name="Huang R."/>
            <person name="Zhang M."/>
            <person name="Sun Y."/>
            <person name="Hu J."/>
            <person name="Fu X."/>
            <person name="Schnable P.S."/>
            <person name="Li F."/>
            <person name="Zhang H."/>
            <person name="Feng B."/>
            <person name="Zhu X."/>
            <person name="Liu R."/>
            <person name="Schnable J.C."/>
            <person name="Zhu J.-K."/>
            <person name="Zhang H."/>
        </authorList>
    </citation>
    <scope>NUCLEOTIDE SEQUENCE [LARGE SCALE GENOMIC DNA]</scope>
</reference>
<feature type="domain" description="DUF1618" evidence="2">
    <location>
        <begin position="207"/>
        <end position="338"/>
    </location>
</feature>
<comment type="caution">
    <text evidence="3">The sequence shown here is derived from an EMBL/GenBank/DDBJ whole genome shotgun (WGS) entry which is preliminary data.</text>
</comment>
<proteinExistence type="predicted"/>
<name>A0A3L6SNL5_PANMI</name>
<protein>
    <recommendedName>
        <fullName evidence="2">DUF1618 domain-containing protein</fullName>
    </recommendedName>
</protein>
<feature type="region of interest" description="Disordered" evidence="1">
    <location>
        <begin position="1"/>
        <end position="24"/>
    </location>
</feature>
<evidence type="ECO:0000259" key="2">
    <source>
        <dbReference type="Pfam" id="PF07762"/>
    </source>
</evidence>
<dbReference type="PANTHER" id="PTHR33086:SF58">
    <property type="entry name" value="DUF1618 DOMAIN-CONTAINING PROTEIN"/>
    <property type="match status" value="1"/>
</dbReference>